<keyword evidence="5" id="KW-0282">Flagellum</keyword>
<dbReference type="AlphaFoldDB" id="A0A9E8LVY7"/>
<keyword evidence="6" id="KW-1185">Reference proteome</keyword>
<name>A0A9E8LVY7_9BACI</name>
<keyword evidence="5" id="KW-0969">Cilium</keyword>
<evidence type="ECO:0000313" key="5">
    <source>
        <dbReference type="EMBL" id="WAA09789.1"/>
    </source>
</evidence>
<keyword evidence="3 4" id="KW-0810">Translation regulation</keyword>
<keyword evidence="2 4" id="KW-1005">Bacterial flagellum biogenesis</keyword>
<dbReference type="GO" id="GO:0005737">
    <property type="term" value="C:cytoplasm"/>
    <property type="evidence" value="ECO:0007669"/>
    <property type="project" value="UniProtKB-SubCell"/>
</dbReference>
<dbReference type="PANTHER" id="PTHR39190">
    <property type="entry name" value="FLAGELLAR ASSEMBLY FACTOR FLIW"/>
    <property type="match status" value="1"/>
</dbReference>
<dbReference type="GO" id="GO:0044780">
    <property type="term" value="P:bacterial-type flagellum assembly"/>
    <property type="evidence" value="ECO:0007669"/>
    <property type="project" value="UniProtKB-UniRule"/>
</dbReference>
<dbReference type="HAMAP" id="MF_01185">
    <property type="entry name" value="FliW"/>
    <property type="match status" value="1"/>
</dbReference>
<keyword evidence="5" id="KW-0966">Cell projection</keyword>
<evidence type="ECO:0000256" key="1">
    <source>
        <dbReference type="ARBA" id="ARBA00022490"/>
    </source>
</evidence>
<dbReference type="Pfam" id="PF02623">
    <property type="entry name" value="FliW"/>
    <property type="match status" value="1"/>
</dbReference>
<dbReference type="SUPFAM" id="SSF141457">
    <property type="entry name" value="BH3618-like"/>
    <property type="match status" value="1"/>
</dbReference>
<dbReference type="KEGG" id="faf:OE104_14995"/>
<evidence type="ECO:0000256" key="2">
    <source>
        <dbReference type="ARBA" id="ARBA00022795"/>
    </source>
</evidence>
<dbReference type="EMBL" id="CP106878">
    <property type="protein sequence ID" value="WAA09789.1"/>
    <property type="molecule type" value="Genomic_DNA"/>
</dbReference>
<dbReference type="Proteomes" id="UP001164718">
    <property type="component" value="Chromosome"/>
</dbReference>
<dbReference type="PANTHER" id="PTHR39190:SF1">
    <property type="entry name" value="FLAGELLAR ASSEMBLY FACTOR FLIW"/>
    <property type="match status" value="1"/>
</dbReference>
<gene>
    <name evidence="4 5" type="primary">fliW</name>
    <name evidence="5" type="ORF">OE104_14995</name>
</gene>
<keyword evidence="4" id="KW-0143">Chaperone</keyword>
<dbReference type="RefSeq" id="WP_275417573.1">
    <property type="nucleotide sequence ID" value="NZ_CP106878.1"/>
</dbReference>
<keyword evidence="1 4" id="KW-0963">Cytoplasm</keyword>
<reference evidence="5" key="1">
    <citation type="submission" date="2022-09" db="EMBL/GenBank/DDBJ databases">
        <title>Complete Genomes of Fervidibacillus albus and Fervidibacillus halotolerans isolated from tidal flat sediments.</title>
        <authorList>
            <person name="Kwon K.K."/>
            <person name="Yang S.-H."/>
            <person name="Park M.J."/>
            <person name="Oh H.-M."/>
        </authorList>
    </citation>
    <scope>NUCLEOTIDE SEQUENCE</scope>
    <source>
        <strain evidence="5">MEBiC13591</strain>
    </source>
</reference>
<dbReference type="GO" id="GO:0006417">
    <property type="term" value="P:regulation of translation"/>
    <property type="evidence" value="ECO:0007669"/>
    <property type="project" value="UniProtKB-KW"/>
</dbReference>
<dbReference type="NCBIfam" id="NF009793">
    <property type="entry name" value="PRK13285.1-1"/>
    <property type="match status" value="1"/>
</dbReference>
<dbReference type="InterPro" id="IPR024046">
    <property type="entry name" value="Flagellar_assmbl_FliW_dom_sf"/>
</dbReference>
<comment type="similarity">
    <text evidence="4">Belongs to the FliW family.</text>
</comment>
<dbReference type="Gene3D" id="2.30.290.10">
    <property type="entry name" value="BH3618-like"/>
    <property type="match status" value="1"/>
</dbReference>
<proteinExistence type="inferred from homology"/>
<evidence type="ECO:0000313" key="6">
    <source>
        <dbReference type="Proteomes" id="UP001164718"/>
    </source>
</evidence>
<comment type="subcellular location">
    <subcellularLocation>
        <location evidence="4">Cytoplasm</location>
    </subcellularLocation>
</comment>
<evidence type="ECO:0000256" key="3">
    <source>
        <dbReference type="ARBA" id="ARBA00022845"/>
    </source>
</evidence>
<protein>
    <recommendedName>
        <fullName evidence="4">Flagellar assembly factor FliW</fullName>
    </recommendedName>
</protein>
<organism evidence="5 6">
    <name type="scientific">Fervidibacillus albus</name>
    <dbReference type="NCBI Taxonomy" id="2980026"/>
    <lineage>
        <taxon>Bacteria</taxon>
        <taxon>Bacillati</taxon>
        <taxon>Bacillota</taxon>
        <taxon>Bacilli</taxon>
        <taxon>Bacillales</taxon>
        <taxon>Bacillaceae</taxon>
        <taxon>Fervidibacillus</taxon>
    </lineage>
</organism>
<sequence>MNIQTKYHGELTIDEKNIVIFEKGIPGFPDENRFVFFPLMDDELYTVMQSVQTPNIAFVVIIPFLFFNNYEFDLEDGIVQQLDIERPDDVQIYTILTLRDPFDQTTANLQAPIVINRKNKKGKQVILNSDAYSTRQRLFPSPKLLKGGAGC</sequence>
<evidence type="ECO:0000256" key="4">
    <source>
        <dbReference type="HAMAP-Rule" id="MF_01185"/>
    </source>
</evidence>
<dbReference type="InterPro" id="IPR003775">
    <property type="entry name" value="Flagellar_assembly_factor_FliW"/>
</dbReference>
<comment type="subunit">
    <text evidence="4">Interacts with translational regulator CsrA and flagellin(s).</text>
</comment>
<accession>A0A9E8LVY7</accession>
<comment type="function">
    <text evidence="4">Acts as an anti-CsrA protein, binds CsrA and prevents it from repressing translation of its target genes, one of which is flagellin. Binds to flagellin and participates in the assembly of the flagellum.</text>
</comment>